<evidence type="ECO:0000313" key="6">
    <source>
        <dbReference type="EMBL" id="OHV30853.1"/>
    </source>
</evidence>
<dbReference type="PANTHER" id="PTHR47506:SF1">
    <property type="entry name" value="HTH-TYPE TRANSCRIPTIONAL REGULATOR YJDC"/>
    <property type="match status" value="1"/>
</dbReference>
<keyword evidence="3" id="KW-0804">Transcription</keyword>
<evidence type="ECO:0000256" key="3">
    <source>
        <dbReference type="ARBA" id="ARBA00023163"/>
    </source>
</evidence>
<evidence type="ECO:0000256" key="2">
    <source>
        <dbReference type="ARBA" id="ARBA00023125"/>
    </source>
</evidence>
<dbReference type="GO" id="GO:0003677">
    <property type="term" value="F:DNA binding"/>
    <property type="evidence" value="ECO:0007669"/>
    <property type="project" value="UniProtKB-UniRule"/>
</dbReference>
<keyword evidence="7" id="KW-1185">Reference proteome</keyword>
<dbReference type="SUPFAM" id="SSF46689">
    <property type="entry name" value="Homeodomain-like"/>
    <property type="match status" value="1"/>
</dbReference>
<organism evidence="6 7">
    <name type="scientific">Parafrankia colletiae</name>
    <dbReference type="NCBI Taxonomy" id="573497"/>
    <lineage>
        <taxon>Bacteria</taxon>
        <taxon>Bacillati</taxon>
        <taxon>Actinomycetota</taxon>
        <taxon>Actinomycetes</taxon>
        <taxon>Frankiales</taxon>
        <taxon>Frankiaceae</taxon>
        <taxon>Parafrankia</taxon>
    </lineage>
</organism>
<dbReference type="InterPro" id="IPR009057">
    <property type="entry name" value="Homeodomain-like_sf"/>
</dbReference>
<evidence type="ECO:0000256" key="1">
    <source>
        <dbReference type="ARBA" id="ARBA00023015"/>
    </source>
</evidence>
<name>A0A1S1Q7K8_9ACTN</name>
<dbReference type="Pfam" id="PF00440">
    <property type="entry name" value="TetR_N"/>
    <property type="match status" value="1"/>
</dbReference>
<dbReference type="PANTHER" id="PTHR47506">
    <property type="entry name" value="TRANSCRIPTIONAL REGULATORY PROTEIN"/>
    <property type="match status" value="1"/>
</dbReference>
<dbReference type="Gene3D" id="1.10.357.10">
    <property type="entry name" value="Tetracycline Repressor, domain 2"/>
    <property type="match status" value="1"/>
</dbReference>
<feature type="DNA-binding region" description="H-T-H motif" evidence="4">
    <location>
        <begin position="37"/>
        <end position="56"/>
    </location>
</feature>
<dbReference type="PROSITE" id="PS50977">
    <property type="entry name" value="HTH_TETR_2"/>
    <property type="match status" value="1"/>
</dbReference>
<dbReference type="OrthoDB" id="4214267at2"/>
<dbReference type="EMBL" id="MBLM01000149">
    <property type="protein sequence ID" value="OHV30853.1"/>
    <property type="molecule type" value="Genomic_DNA"/>
</dbReference>
<gene>
    <name evidence="6" type="ORF">CC117_27285</name>
</gene>
<evidence type="ECO:0000259" key="5">
    <source>
        <dbReference type="PROSITE" id="PS50977"/>
    </source>
</evidence>
<dbReference type="AlphaFoldDB" id="A0A1S1Q7K8"/>
<accession>A0A1S1Q7K8</accession>
<reference evidence="7" key="1">
    <citation type="submission" date="2016-07" db="EMBL/GenBank/DDBJ databases">
        <title>Sequence Frankia sp. strain CcI1.17.</title>
        <authorList>
            <person name="Ghodhbane-Gtari F."/>
            <person name="Swanson E."/>
            <person name="Gueddou A."/>
            <person name="Morris K."/>
            <person name="Hezbri K."/>
            <person name="Ktari A."/>
            <person name="Nouioui I."/>
            <person name="Abebe-Akele F."/>
            <person name="Simpson S."/>
            <person name="Thomas K."/>
            <person name="Gtari M."/>
            <person name="Tisa L.S."/>
            <person name="Hurst S."/>
        </authorList>
    </citation>
    <scope>NUCLEOTIDE SEQUENCE [LARGE SCALE GENOMIC DNA]</scope>
    <source>
        <strain evidence="7">Cc1.17</strain>
    </source>
</reference>
<proteinExistence type="predicted"/>
<evidence type="ECO:0000313" key="7">
    <source>
        <dbReference type="Proteomes" id="UP000179627"/>
    </source>
</evidence>
<comment type="caution">
    <text evidence="6">The sequence shown here is derived from an EMBL/GenBank/DDBJ whole genome shotgun (WGS) entry which is preliminary data.</text>
</comment>
<dbReference type="InterPro" id="IPR001647">
    <property type="entry name" value="HTH_TetR"/>
</dbReference>
<feature type="domain" description="HTH tetR-type" evidence="5">
    <location>
        <begin position="14"/>
        <end position="74"/>
    </location>
</feature>
<keyword evidence="1" id="KW-0805">Transcription regulation</keyword>
<dbReference type="InterPro" id="IPR036271">
    <property type="entry name" value="Tet_transcr_reg_TetR-rel_C_sf"/>
</dbReference>
<dbReference type="PRINTS" id="PR00455">
    <property type="entry name" value="HTHTETR"/>
</dbReference>
<evidence type="ECO:0000256" key="4">
    <source>
        <dbReference type="PROSITE-ProRule" id="PRU00335"/>
    </source>
</evidence>
<dbReference type="SUPFAM" id="SSF48498">
    <property type="entry name" value="Tetracyclin repressor-like, C-terminal domain"/>
    <property type="match status" value="1"/>
</dbReference>
<keyword evidence="2 4" id="KW-0238">DNA-binding</keyword>
<sequence length="204" mass="22202">MRPPAPARTRRPAVETRQRILDAAENLFYRQGITATGVDRIAAEAGVAPTTLYRLFRSKDELVAAYVDRYAAGYRDWIESLTSDPRCPARDRILAMFDALVTVTGAEAFRGCPFLMVLAEYPDPTSAAHASAQAVKAWVRGRLHELARELPDRDTAAAEAISDRLALVIEGLYASTAALGTQGPARRARELAVLVMDATTDSPS</sequence>
<dbReference type="Proteomes" id="UP000179627">
    <property type="component" value="Unassembled WGS sequence"/>
</dbReference>
<protein>
    <recommendedName>
        <fullName evidence="5">HTH tetR-type domain-containing protein</fullName>
    </recommendedName>
</protein>